<organism evidence="2 3">
    <name type="scientific">Murinocardiopsis flavida</name>
    <dbReference type="NCBI Taxonomy" id="645275"/>
    <lineage>
        <taxon>Bacteria</taxon>
        <taxon>Bacillati</taxon>
        <taxon>Actinomycetota</taxon>
        <taxon>Actinomycetes</taxon>
        <taxon>Streptosporangiales</taxon>
        <taxon>Nocardiopsidaceae</taxon>
        <taxon>Murinocardiopsis</taxon>
    </lineage>
</organism>
<comment type="caution">
    <text evidence="2">The sequence shown here is derived from an EMBL/GenBank/DDBJ whole genome shotgun (WGS) entry which is preliminary data.</text>
</comment>
<accession>A0A2P8CB77</accession>
<dbReference type="AlphaFoldDB" id="A0A2P8CB77"/>
<evidence type="ECO:0000313" key="2">
    <source>
        <dbReference type="EMBL" id="PSK82239.1"/>
    </source>
</evidence>
<dbReference type="Pfam" id="PF03992">
    <property type="entry name" value="ABM"/>
    <property type="match status" value="1"/>
</dbReference>
<dbReference type="GO" id="GO:0004497">
    <property type="term" value="F:monooxygenase activity"/>
    <property type="evidence" value="ECO:0007669"/>
    <property type="project" value="UniProtKB-KW"/>
</dbReference>
<keyword evidence="2" id="KW-0503">Monooxygenase</keyword>
<protein>
    <submittedName>
        <fullName evidence="2">Antibiotic biosynthesis monooxygenase</fullName>
    </submittedName>
</protein>
<name>A0A2P8CB77_9ACTN</name>
<keyword evidence="3" id="KW-1185">Reference proteome</keyword>
<proteinExistence type="predicted"/>
<dbReference type="PROSITE" id="PS51725">
    <property type="entry name" value="ABM"/>
    <property type="match status" value="1"/>
</dbReference>
<sequence>MSCSFKTPGLRRPTVGTMERIARYAKMTARRGYGGEVADLLLTAADGLRGDPGCELYLVHRQADAPDTIWVTELWRSRADLDAALRGLAGDDDVAAVLGRIESNEMIELDLLGGKGPAAH</sequence>
<evidence type="ECO:0000259" key="1">
    <source>
        <dbReference type="PROSITE" id="PS51725"/>
    </source>
</evidence>
<dbReference type="Gene3D" id="3.30.70.100">
    <property type="match status" value="1"/>
</dbReference>
<reference evidence="2 3" key="1">
    <citation type="submission" date="2018-03" db="EMBL/GenBank/DDBJ databases">
        <title>Genomic Encyclopedia of Archaeal and Bacterial Type Strains, Phase II (KMG-II): from individual species to whole genera.</title>
        <authorList>
            <person name="Goeker M."/>
        </authorList>
    </citation>
    <scope>NUCLEOTIDE SEQUENCE [LARGE SCALE GENOMIC DNA]</scope>
    <source>
        <strain evidence="2 3">DSM 45312</strain>
    </source>
</reference>
<dbReference type="SUPFAM" id="SSF54909">
    <property type="entry name" value="Dimeric alpha+beta barrel"/>
    <property type="match status" value="1"/>
</dbReference>
<keyword evidence="2" id="KW-0560">Oxidoreductase</keyword>
<gene>
    <name evidence="2" type="ORF">CLV63_1439</name>
</gene>
<dbReference type="InterPro" id="IPR011008">
    <property type="entry name" value="Dimeric_a/b-barrel"/>
</dbReference>
<dbReference type="InterPro" id="IPR007138">
    <property type="entry name" value="ABM_dom"/>
</dbReference>
<dbReference type="Proteomes" id="UP000240542">
    <property type="component" value="Unassembled WGS sequence"/>
</dbReference>
<feature type="domain" description="ABM" evidence="1">
    <location>
        <begin position="21"/>
        <end position="111"/>
    </location>
</feature>
<evidence type="ECO:0000313" key="3">
    <source>
        <dbReference type="Proteomes" id="UP000240542"/>
    </source>
</evidence>
<dbReference type="EMBL" id="PYGA01000043">
    <property type="protein sequence ID" value="PSK82239.1"/>
    <property type="molecule type" value="Genomic_DNA"/>
</dbReference>